<accession>A0A641MEJ1</accession>
<name>A0A641MEJ1_9BACE</name>
<reference evidence="2" key="1">
    <citation type="journal article" date="2019" name="Nat. Med.">
        <title>A library of human gut bacterial isolates paired with longitudinal multiomics data enables mechanistic microbiome research.</title>
        <authorList>
            <person name="Poyet M."/>
            <person name="Groussin M."/>
            <person name="Gibbons S.M."/>
            <person name="Avila-Pacheco J."/>
            <person name="Jiang X."/>
            <person name="Kearney S.M."/>
            <person name="Perrotta A.R."/>
            <person name="Berdy B."/>
            <person name="Zhao S."/>
            <person name="Lieberman T.D."/>
            <person name="Swanson P.K."/>
            <person name="Smith M."/>
            <person name="Roesemann S."/>
            <person name="Alexander J.E."/>
            <person name="Rich S.A."/>
            <person name="Livny J."/>
            <person name="Vlamakis H."/>
            <person name="Clish C."/>
            <person name="Bullock K."/>
            <person name="Deik A."/>
            <person name="Scott J."/>
            <person name="Pierce K.A."/>
            <person name="Xavier R.J."/>
            <person name="Alm E.J."/>
        </authorList>
    </citation>
    <scope>NUCLEOTIDE SEQUENCE</scope>
    <source>
        <strain evidence="2">BIOML-A21</strain>
    </source>
</reference>
<protein>
    <submittedName>
        <fullName evidence="2">Uncharacterized protein</fullName>
    </submittedName>
</protein>
<dbReference type="EMBL" id="VWMU01000425">
    <property type="protein sequence ID" value="KAA3702538.1"/>
    <property type="molecule type" value="Genomic_DNA"/>
</dbReference>
<sequence>MQALLTNIELDIQELKYLMDAFSREPNAALREVLKRSILQMRARLDQLLLELDAEQKSFEEKVESVRLEEQILEKQV</sequence>
<keyword evidence="1" id="KW-0175">Coiled coil</keyword>
<proteinExistence type="predicted"/>
<dbReference type="AlphaFoldDB" id="A0A641MEJ1"/>
<organism evidence="2">
    <name type="scientific">Bacteroides salyersiae</name>
    <dbReference type="NCBI Taxonomy" id="291644"/>
    <lineage>
        <taxon>Bacteria</taxon>
        <taxon>Pseudomonadati</taxon>
        <taxon>Bacteroidota</taxon>
        <taxon>Bacteroidia</taxon>
        <taxon>Bacteroidales</taxon>
        <taxon>Bacteroidaceae</taxon>
        <taxon>Bacteroides</taxon>
    </lineage>
</organism>
<feature type="coiled-coil region" evidence="1">
    <location>
        <begin position="31"/>
        <end position="69"/>
    </location>
</feature>
<gene>
    <name evidence="2" type="ORF">F3F94_20770</name>
</gene>
<evidence type="ECO:0000313" key="2">
    <source>
        <dbReference type="EMBL" id="KAA3702538.1"/>
    </source>
</evidence>
<comment type="caution">
    <text evidence="2">The sequence shown here is derived from an EMBL/GenBank/DDBJ whole genome shotgun (WGS) entry which is preliminary data.</text>
</comment>
<evidence type="ECO:0000256" key="1">
    <source>
        <dbReference type="SAM" id="Coils"/>
    </source>
</evidence>
<feature type="non-terminal residue" evidence="2">
    <location>
        <position position="77"/>
    </location>
</feature>